<keyword evidence="5 11" id="KW-0812">Transmembrane</keyword>
<organism evidence="14 15">
    <name type="scientific">Rhizocola hellebori</name>
    <dbReference type="NCBI Taxonomy" id="1392758"/>
    <lineage>
        <taxon>Bacteria</taxon>
        <taxon>Bacillati</taxon>
        <taxon>Actinomycetota</taxon>
        <taxon>Actinomycetes</taxon>
        <taxon>Micromonosporales</taxon>
        <taxon>Micromonosporaceae</taxon>
        <taxon>Rhizocola</taxon>
    </lineage>
</organism>
<comment type="subcellular location">
    <subcellularLocation>
        <location evidence="1">Cell inner membrane</location>
        <topology evidence="1">Multi-pass membrane protein</topology>
    </subcellularLocation>
</comment>
<evidence type="ECO:0000256" key="3">
    <source>
        <dbReference type="ARBA" id="ARBA00022475"/>
    </source>
</evidence>
<evidence type="ECO:0000256" key="8">
    <source>
        <dbReference type="ARBA" id="ARBA00022989"/>
    </source>
</evidence>
<gene>
    <name evidence="14" type="ORF">Rhe02_30530</name>
</gene>
<sequence>MAEDDKPEITGRDVIARGARVMLRAIRDEPRIFTVAVLGSCLFGALVIGQAKVIGWVVGGVVTKAYDTGAFATSTMVLVAGVLIAMGMGRVIGIFGRRLGSGYMMFAQQARYRRMVTRRYLELPLSWHQRHATGTLLSNANADVESAWFPLAPLPFAVGTVFMLAGALVALLLTDWALALVGLVVFPMLFAVNVFFSRRMAPRVSLAQQKRAEVSAIAHESFDGALVVKTMGGEERETERFASRAAELRDALIRVGRLRGLFDPLVESLPFVGTLVAMVVGSYRMKAGEVSLEELIFVTFLFTVLAFPVRAIGWVLGDLPRSVAGWERVEKVLDATGEMHYGAKDLPGSEAASLKFESVNFSYEPDQPVLHEVSFTVPAGRTVALVGPTGSGKSTVAMLASRLVDPDSGQVSVDGTPVQDLSSPALARAVALVPQLAFVFEDSVEANVVLDREHVMDRHFRSALSTAQADTFVMRLPEGVDTLLGERGTSLSGGQRQRLTLARALAGSPRLLILDDATSAVDPRIEARILSSLRTSAASTSVLVVAYRRATIALADEVIYMEHGRVLAHGTHEQLLSTVEGYRNLVTAYEKADAEREREHVYDEDDVTSGVPA</sequence>
<keyword evidence="6" id="KW-0547">Nucleotide-binding</keyword>
<dbReference type="FunFam" id="3.40.50.300:FF:000221">
    <property type="entry name" value="Multidrug ABC transporter ATP-binding protein"/>
    <property type="match status" value="1"/>
</dbReference>
<evidence type="ECO:0000256" key="2">
    <source>
        <dbReference type="ARBA" id="ARBA00022448"/>
    </source>
</evidence>
<evidence type="ECO:0000256" key="10">
    <source>
        <dbReference type="ARBA" id="ARBA00023455"/>
    </source>
</evidence>
<dbReference type="Pfam" id="PF00664">
    <property type="entry name" value="ABC_membrane"/>
    <property type="match status" value="1"/>
</dbReference>
<comment type="similarity">
    <text evidence="10">Belongs to the ABC transporter superfamily. Siderophore-Fe(3+) uptake transporter (SIUT) (TC 3.A.1.21) family.</text>
</comment>
<keyword evidence="7 14" id="KW-0067">ATP-binding</keyword>
<feature type="transmembrane region" description="Helical" evidence="11">
    <location>
        <begin position="32"/>
        <end position="58"/>
    </location>
</feature>
<dbReference type="InterPro" id="IPR036640">
    <property type="entry name" value="ABC1_TM_sf"/>
</dbReference>
<evidence type="ECO:0000256" key="1">
    <source>
        <dbReference type="ARBA" id="ARBA00004429"/>
    </source>
</evidence>
<feature type="domain" description="ABC transporter" evidence="12">
    <location>
        <begin position="354"/>
        <end position="588"/>
    </location>
</feature>
<keyword evidence="4" id="KW-0997">Cell inner membrane</keyword>
<dbReference type="EMBL" id="BONY01000016">
    <property type="protein sequence ID" value="GIH04986.1"/>
    <property type="molecule type" value="Genomic_DNA"/>
</dbReference>
<feature type="transmembrane region" description="Helical" evidence="11">
    <location>
        <begin position="147"/>
        <end position="170"/>
    </location>
</feature>
<dbReference type="GO" id="GO:0016887">
    <property type="term" value="F:ATP hydrolysis activity"/>
    <property type="evidence" value="ECO:0007669"/>
    <property type="project" value="InterPro"/>
</dbReference>
<evidence type="ECO:0000256" key="6">
    <source>
        <dbReference type="ARBA" id="ARBA00022741"/>
    </source>
</evidence>
<keyword evidence="9 11" id="KW-0472">Membrane</keyword>
<proteinExistence type="inferred from homology"/>
<feature type="transmembrane region" description="Helical" evidence="11">
    <location>
        <begin position="295"/>
        <end position="316"/>
    </location>
</feature>
<keyword evidence="15" id="KW-1185">Reference proteome</keyword>
<dbReference type="SUPFAM" id="SSF52540">
    <property type="entry name" value="P-loop containing nucleoside triphosphate hydrolases"/>
    <property type="match status" value="1"/>
</dbReference>
<dbReference type="InterPro" id="IPR003593">
    <property type="entry name" value="AAA+_ATPase"/>
</dbReference>
<dbReference type="Gene3D" id="1.20.1560.10">
    <property type="entry name" value="ABC transporter type 1, transmembrane domain"/>
    <property type="match status" value="1"/>
</dbReference>
<comment type="caution">
    <text evidence="14">The sequence shown here is derived from an EMBL/GenBank/DDBJ whole genome shotgun (WGS) entry which is preliminary data.</text>
</comment>
<evidence type="ECO:0000259" key="13">
    <source>
        <dbReference type="PROSITE" id="PS50929"/>
    </source>
</evidence>
<evidence type="ECO:0000313" key="15">
    <source>
        <dbReference type="Proteomes" id="UP000612899"/>
    </source>
</evidence>
<dbReference type="Proteomes" id="UP000612899">
    <property type="component" value="Unassembled WGS sequence"/>
</dbReference>
<dbReference type="GO" id="GO:0005886">
    <property type="term" value="C:plasma membrane"/>
    <property type="evidence" value="ECO:0007669"/>
    <property type="project" value="UniProtKB-SubCell"/>
</dbReference>
<protein>
    <submittedName>
        <fullName evidence="14">Multidrug ABC transporter ATP-binding protein</fullName>
    </submittedName>
</protein>
<evidence type="ECO:0000256" key="7">
    <source>
        <dbReference type="ARBA" id="ARBA00022840"/>
    </source>
</evidence>
<dbReference type="GO" id="GO:0140359">
    <property type="term" value="F:ABC-type transporter activity"/>
    <property type="evidence" value="ECO:0007669"/>
    <property type="project" value="InterPro"/>
</dbReference>
<dbReference type="InterPro" id="IPR003439">
    <property type="entry name" value="ABC_transporter-like_ATP-bd"/>
</dbReference>
<feature type="domain" description="ABC transmembrane type-1" evidence="13">
    <location>
        <begin position="35"/>
        <end position="321"/>
    </location>
</feature>
<evidence type="ECO:0000256" key="9">
    <source>
        <dbReference type="ARBA" id="ARBA00023136"/>
    </source>
</evidence>
<keyword evidence="8 11" id="KW-1133">Transmembrane helix</keyword>
<dbReference type="InterPro" id="IPR011527">
    <property type="entry name" value="ABC1_TM_dom"/>
</dbReference>
<keyword evidence="2" id="KW-0813">Transport</keyword>
<dbReference type="SUPFAM" id="SSF90123">
    <property type="entry name" value="ABC transporter transmembrane region"/>
    <property type="match status" value="1"/>
</dbReference>
<reference evidence="14" key="1">
    <citation type="submission" date="2021-01" db="EMBL/GenBank/DDBJ databases">
        <title>Whole genome shotgun sequence of Rhizocola hellebori NBRC 109834.</title>
        <authorList>
            <person name="Komaki H."/>
            <person name="Tamura T."/>
        </authorList>
    </citation>
    <scope>NUCLEOTIDE SEQUENCE</scope>
    <source>
        <strain evidence="14">NBRC 109834</strain>
    </source>
</reference>
<evidence type="ECO:0000313" key="14">
    <source>
        <dbReference type="EMBL" id="GIH04986.1"/>
    </source>
</evidence>
<evidence type="ECO:0000256" key="11">
    <source>
        <dbReference type="SAM" id="Phobius"/>
    </source>
</evidence>
<feature type="transmembrane region" description="Helical" evidence="11">
    <location>
        <begin position="176"/>
        <end position="196"/>
    </location>
</feature>
<dbReference type="InterPro" id="IPR027417">
    <property type="entry name" value="P-loop_NTPase"/>
</dbReference>
<dbReference type="InterPro" id="IPR039421">
    <property type="entry name" value="Type_1_exporter"/>
</dbReference>
<evidence type="ECO:0000256" key="5">
    <source>
        <dbReference type="ARBA" id="ARBA00022692"/>
    </source>
</evidence>
<dbReference type="GO" id="GO:0005524">
    <property type="term" value="F:ATP binding"/>
    <property type="evidence" value="ECO:0007669"/>
    <property type="project" value="UniProtKB-KW"/>
</dbReference>
<name>A0A8J3Q865_9ACTN</name>
<dbReference type="AlphaFoldDB" id="A0A8J3Q865"/>
<evidence type="ECO:0000259" key="12">
    <source>
        <dbReference type="PROSITE" id="PS50893"/>
    </source>
</evidence>
<dbReference type="PANTHER" id="PTHR24221:SF654">
    <property type="entry name" value="ATP-BINDING CASSETTE SUB-FAMILY B MEMBER 6"/>
    <property type="match status" value="1"/>
</dbReference>
<dbReference type="Gene3D" id="3.40.50.300">
    <property type="entry name" value="P-loop containing nucleotide triphosphate hydrolases"/>
    <property type="match status" value="1"/>
</dbReference>
<dbReference type="InterPro" id="IPR017871">
    <property type="entry name" value="ABC_transporter-like_CS"/>
</dbReference>
<dbReference type="GO" id="GO:0034040">
    <property type="term" value="F:ATPase-coupled lipid transmembrane transporter activity"/>
    <property type="evidence" value="ECO:0007669"/>
    <property type="project" value="TreeGrafter"/>
</dbReference>
<accession>A0A8J3Q865</accession>
<dbReference type="PANTHER" id="PTHR24221">
    <property type="entry name" value="ATP-BINDING CASSETTE SUB-FAMILY B"/>
    <property type="match status" value="1"/>
</dbReference>
<dbReference type="Pfam" id="PF00005">
    <property type="entry name" value="ABC_tran"/>
    <property type="match status" value="1"/>
</dbReference>
<dbReference type="PROSITE" id="PS50929">
    <property type="entry name" value="ABC_TM1F"/>
    <property type="match status" value="1"/>
</dbReference>
<feature type="transmembrane region" description="Helical" evidence="11">
    <location>
        <begin position="70"/>
        <end position="95"/>
    </location>
</feature>
<evidence type="ECO:0000256" key="4">
    <source>
        <dbReference type="ARBA" id="ARBA00022519"/>
    </source>
</evidence>
<keyword evidence="3" id="KW-1003">Cell membrane</keyword>
<dbReference type="SMART" id="SM00382">
    <property type="entry name" value="AAA"/>
    <property type="match status" value="1"/>
</dbReference>
<dbReference type="PROSITE" id="PS00211">
    <property type="entry name" value="ABC_TRANSPORTER_1"/>
    <property type="match status" value="1"/>
</dbReference>
<dbReference type="PROSITE" id="PS50893">
    <property type="entry name" value="ABC_TRANSPORTER_2"/>
    <property type="match status" value="1"/>
</dbReference>